<name>A0ABQ8F4N0_9FUNG</name>
<organism evidence="1 2">
    <name type="scientific">Batrachochytrium salamandrivorans</name>
    <dbReference type="NCBI Taxonomy" id="1357716"/>
    <lineage>
        <taxon>Eukaryota</taxon>
        <taxon>Fungi</taxon>
        <taxon>Fungi incertae sedis</taxon>
        <taxon>Chytridiomycota</taxon>
        <taxon>Chytridiomycota incertae sedis</taxon>
        <taxon>Chytridiomycetes</taxon>
        <taxon>Rhizophydiales</taxon>
        <taxon>Rhizophydiales incertae sedis</taxon>
        <taxon>Batrachochytrium</taxon>
    </lineage>
</organism>
<proteinExistence type="predicted"/>
<keyword evidence="2" id="KW-1185">Reference proteome</keyword>
<sequence length="172" mass="19869">MQSISLTFDHGVYFSANWSISQDIEPTKRESADDSNMNGTGNNLICSLLISIAKGLHENVFEHVDEFQSHMPLFHILQDKAEHLKDEDRDDHSASFGRVNGRLQDIEERFTSLKDRYLEIVQKWMQNECMTESVHLITPSDMERIDIPLDELLNLPGNAEVHEKDVIFLDRQ</sequence>
<protein>
    <submittedName>
        <fullName evidence="1">Uncharacterized protein</fullName>
    </submittedName>
</protein>
<dbReference type="Proteomes" id="UP001648503">
    <property type="component" value="Unassembled WGS sequence"/>
</dbReference>
<accession>A0ABQ8F4N0</accession>
<gene>
    <name evidence="1" type="ORF">BASA50_008408</name>
</gene>
<evidence type="ECO:0000313" key="2">
    <source>
        <dbReference type="Proteomes" id="UP001648503"/>
    </source>
</evidence>
<reference evidence="1 2" key="1">
    <citation type="submission" date="2021-02" db="EMBL/GenBank/DDBJ databases">
        <title>Variation within the Batrachochytrium salamandrivorans European outbreak.</title>
        <authorList>
            <person name="Kelly M."/>
            <person name="Pasmans F."/>
            <person name="Shea T.P."/>
            <person name="Munoz J.F."/>
            <person name="Carranza S."/>
            <person name="Cuomo C.A."/>
            <person name="Martel A."/>
        </authorList>
    </citation>
    <scope>NUCLEOTIDE SEQUENCE [LARGE SCALE GENOMIC DNA]</scope>
    <source>
        <strain evidence="1 2">AMFP18/2</strain>
    </source>
</reference>
<evidence type="ECO:0000313" key="1">
    <source>
        <dbReference type="EMBL" id="KAH6591894.1"/>
    </source>
</evidence>
<dbReference type="EMBL" id="JAFCIX010000393">
    <property type="protein sequence ID" value="KAH6591894.1"/>
    <property type="molecule type" value="Genomic_DNA"/>
</dbReference>
<comment type="caution">
    <text evidence="1">The sequence shown here is derived from an EMBL/GenBank/DDBJ whole genome shotgun (WGS) entry which is preliminary data.</text>
</comment>